<dbReference type="GO" id="GO:0003676">
    <property type="term" value="F:nucleic acid binding"/>
    <property type="evidence" value="ECO:0007669"/>
    <property type="project" value="InterPro"/>
</dbReference>
<feature type="domain" description="HNH nuclease" evidence="3">
    <location>
        <begin position="486"/>
        <end position="538"/>
    </location>
</feature>
<feature type="region of interest" description="Disordered" evidence="2">
    <location>
        <begin position="300"/>
        <end position="339"/>
    </location>
</feature>
<evidence type="ECO:0000259" key="3">
    <source>
        <dbReference type="SMART" id="SM00507"/>
    </source>
</evidence>
<dbReference type="AlphaFoldDB" id="A0A366IMH1"/>
<dbReference type="Pfam" id="PF01844">
    <property type="entry name" value="HNH"/>
    <property type="match status" value="1"/>
</dbReference>
<dbReference type="SMART" id="SM00507">
    <property type="entry name" value="HNHc"/>
    <property type="match status" value="1"/>
</dbReference>
<dbReference type="CDD" id="cd00085">
    <property type="entry name" value="HNHc"/>
    <property type="match status" value="1"/>
</dbReference>
<dbReference type="GO" id="GO:0008270">
    <property type="term" value="F:zinc ion binding"/>
    <property type="evidence" value="ECO:0007669"/>
    <property type="project" value="InterPro"/>
</dbReference>
<dbReference type="EMBL" id="QNSB01000002">
    <property type="protein sequence ID" value="RBP73692.1"/>
    <property type="molecule type" value="Genomic_DNA"/>
</dbReference>
<protein>
    <submittedName>
        <fullName evidence="4">HNH endonuclease</fullName>
    </submittedName>
</protein>
<reference evidence="4 5" key="1">
    <citation type="submission" date="2018-06" db="EMBL/GenBank/DDBJ databases">
        <title>Freshwater and sediment microbial communities from various areas in North America, analyzing microbe dynamics in response to fracking.</title>
        <authorList>
            <person name="Lamendella R."/>
        </authorList>
    </citation>
    <scope>NUCLEOTIDE SEQUENCE [LARGE SCALE GENOMIC DNA]</scope>
    <source>
        <strain evidence="4 5">3b_TX</strain>
    </source>
</reference>
<dbReference type="InterPro" id="IPR003615">
    <property type="entry name" value="HNH_nuc"/>
</dbReference>
<evidence type="ECO:0000313" key="5">
    <source>
        <dbReference type="Proteomes" id="UP000253509"/>
    </source>
</evidence>
<evidence type="ECO:0000256" key="2">
    <source>
        <dbReference type="SAM" id="MobiDB-lite"/>
    </source>
</evidence>
<accession>A0A366IMH1</accession>
<keyword evidence="4" id="KW-0378">Hydrolase</keyword>
<sequence length="586" mass="62100">MTLTPDRNWLSEGSRADSPDAGAGAEGSSSGGGATAPRSAPSSELSTAPSDGGERDSALPSMFTEATWNDLSALAPEVCESLTSLGALAEQLRTFHRPMGPDEALVLMDGLEALDRAVESLSVIALSVFERVGTPAECGAKTTAALVADRLQTSEREANRRVALARDLGARVEMTGQPVEPRYPLVAGALHDGRLSAVQATVISAQLTSMPSRVGEDARLKAEEILVENAPNVRVRDLGTLFRTIMAWADPDGAEPTDSNDRNRNFITMRARRGGDWDLKGLLDAVTGGILHGLLTSRLTADGPKAEGSTTVDAAGTTTTAETRDDSAIGDGSSTSVGGQIDESSAVRVFDEVLSGQCSDAPATAAEPAPVDPRGVREDGSQVDVGNLPSVRQQIYERFSSVISHVEMGRILAGAPFALVVTAKAEDLTSEAAGAGAMVAETDAENPIPLSTARDEGLNGTVFFHLMSEKAKMVEVRTERRFANSKQLAILSSRDQGCTFPGCDSPPGWCDAHHIVPWSQQGRTDVSNLTLACGYHHRLIDRSDWDTVMLKDGRPAWVPPASIDPARRPVVHARFIAREIAETLFD</sequence>
<evidence type="ECO:0000256" key="1">
    <source>
        <dbReference type="ARBA" id="ARBA00023450"/>
    </source>
</evidence>
<dbReference type="InterPro" id="IPR002711">
    <property type="entry name" value="HNH"/>
</dbReference>
<feature type="compositionally biased region" description="Low complexity" evidence="2">
    <location>
        <begin position="19"/>
        <end position="28"/>
    </location>
</feature>
<comment type="similarity">
    <text evidence="1">Belongs to the Rv1128c/1148c/1588c/1702c/1945/3466 family.</text>
</comment>
<evidence type="ECO:0000313" key="4">
    <source>
        <dbReference type="EMBL" id="RBP73692.1"/>
    </source>
</evidence>
<feature type="compositionally biased region" description="Low complexity" evidence="2">
    <location>
        <begin position="310"/>
        <end position="321"/>
    </location>
</feature>
<dbReference type="GO" id="GO:0004519">
    <property type="term" value="F:endonuclease activity"/>
    <property type="evidence" value="ECO:0007669"/>
    <property type="project" value="UniProtKB-KW"/>
</dbReference>
<keyword evidence="4" id="KW-0255">Endonuclease</keyword>
<dbReference type="Gene3D" id="1.10.30.50">
    <property type="match status" value="1"/>
</dbReference>
<feature type="region of interest" description="Disordered" evidence="2">
    <location>
        <begin position="360"/>
        <end position="384"/>
    </location>
</feature>
<dbReference type="Pfam" id="PF02720">
    <property type="entry name" value="DUF222"/>
    <property type="match status" value="1"/>
</dbReference>
<feature type="region of interest" description="Disordered" evidence="2">
    <location>
        <begin position="1"/>
        <end position="58"/>
    </location>
</feature>
<dbReference type="InterPro" id="IPR003870">
    <property type="entry name" value="DUF222"/>
</dbReference>
<proteinExistence type="inferred from homology"/>
<name>A0A366IMH1_9MICO</name>
<comment type="caution">
    <text evidence="4">The sequence shown here is derived from an EMBL/GenBank/DDBJ whole genome shotgun (WGS) entry which is preliminary data.</text>
</comment>
<gene>
    <name evidence="4" type="ORF">DFO65_102220</name>
</gene>
<dbReference type="Proteomes" id="UP000253509">
    <property type="component" value="Unassembled WGS sequence"/>
</dbReference>
<keyword evidence="4" id="KW-0540">Nuclease</keyword>
<organism evidence="4 5">
    <name type="scientific">Brevibacterium celere</name>
    <dbReference type="NCBI Taxonomy" id="225845"/>
    <lineage>
        <taxon>Bacteria</taxon>
        <taxon>Bacillati</taxon>
        <taxon>Actinomycetota</taxon>
        <taxon>Actinomycetes</taxon>
        <taxon>Micrococcales</taxon>
        <taxon>Brevibacteriaceae</taxon>
        <taxon>Brevibacterium</taxon>
    </lineage>
</organism>
<keyword evidence="5" id="KW-1185">Reference proteome</keyword>